<dbReference type="Proteomes" id="UP000291831">
    <property type="component" value="Unassembled WGS sequence"/>
</dbReference>
<sequence>MHGFQVLNLIGIVDSQGIYAADTVLVPIEDRDRCSALKKMGKTVVAVDLNPLSHTARTTEVTIVDNIVRAVPNMRSIVEELGGVTVPELQRMLKDYDNRRVLRDALDEISAHPQESF</sequence>
<reference evidence="6" key="1">
    <citation type="submission" date="2019-01" db="EMBL/GenBank/DDBJ databases">
        <title>Anaerobic oxidation of ethane by archaea from a marine hydrocarbon seep.</title>
        <authorList>
            <person name="Musat F."/>
        </authorList>
    </citation>
    <scope>NUCLEOTIDE SEQUENCE [LARGE SCALE GENOMIC DNA]</scope>
</reference>
<comment type="caution">
    <text evidence="5">The sequence shown here is derived from an EMBL/GenBank/DDBJ whole genome shotgun (WGS) entry which is preliminary data.</text>
</comment>
<name>A0A8B3S1D7_9EURY</name>
<dbReference type="InterPro" id="IPR038138">
    <property type="entry name" value="PPS/PS_sf"/>
</dbReference>
<keyword evidence="3" id="KW-0067">ATP-binding</keyword>
<dbReference type="EC" id="6.3.2.36" evidence="5"/>
<organism evidence="5 6">
    <name type="scientific">Candidatus Argoarchaeum ethanivorans</name>
    <dbReference type="NCBI Taxonomy" id="2608793"/>
    <lineage>
        <taxon>Archaea</taxon>
        <taxon>Methanobacteriati</taxon>
        <taxon>Methanobacteriota</taxon>
        <taxon>Stenosarchaea group</taxon>
        <taxon>Methanomicrobia</taxon>
        <taxon>Methanosarcinales</taxon>
        <taxon>Methanosarcinales incertae sedis</taxon>
        <taxon>GOM Arc I cluster</taxon>
        <taxon>Candidatus Argoarchaeum</taxon>
    </lineage>
</organism>
<protein>
    <submittedName>
        <fullName evidence="5">4-phosphopantoate---beta-alanine ligase</fullName>
        <ecNumber evidence="5">6.3.2.36</ecNumber>
    </submittedName>
</protein>
<evidence type="ECO:0000313" key="6">
    <source>
        <dbReference type="Proteomes" id="UP000291831"/>
    </source>
</evidence>
<keyword evidence="2" id="KW-0547">Nucleotide-binding</keyword>
<evidence type="ECO:0000256" key="1">
    <source>
        <dbReference type="ARBA" id="ARBA00022598"/>
    </source>
</evidence>
<evidence type="ECO:0000256" key="2">
    <source>
        <dbReference type="ARBA" id="ARBA00022741"/>
    </source>
</evidence>
<dbReference type="PANTHER" id="PTHR40695">
    <property type="entry name" value="4-PHOSPHOPANTOATE--BETA-ALANINE LIGASE"/>
    <property type="match status" value="1"/>
</dbReference>
<dbReference type="GO" id="GO:0005524">
    <property type="term" value="F:ATP binding"/>
    <property type="evidence" value="ECO:0007669"/>
    <property type="project" value="UniProtKB-KW"/>
</dbReference>
<proteinExistence type="predicted"/>
<accession>A0A8B3S1D7</accession>
<dbReference type="Pfam" id="PF02006">
    <property type="entry name" value="PPS_PS"/>
    <property type="match status" value="1"/>
</dbReference>
<dbReference type="AlphaFoldDB" id="A0A8B3S1D7"/>
<evidence type="ECO:0000256" key="3">
    <source>
        <dbReference type="ARBA" id="ARBA00022840"/>
    </source>
</evidence>
<keyword evidence="4" id="KW-0173">Coenzyme A biosynthesis</keyword>
<dbReference type="GO" id="GO:0015937">
    <property type="term" value="P:coenzyme A biosynthetic process"/>
    <property type="evidence" value="ECO:0007669"/>
    <property type="project" value="UniProtKB-KW"/>
</dbReference>
<dbReference type="GO" id="GO:0016874">
    <property type="term" value="F:ligase activity"/>
    <property type="evidence" value="ECO:0007669"/>
    <property type="project" value="UniProtKB-KW"/>
</dbReference>
<dbReference type="Gene3D" id="3.40.50.12640">
    <property type="entry name" value="Phosphopantoate/pantothenate synthetase"/>
    <property type="match status" value="1"/>
</dbReference>
<dbReference type="InterPro" id="IPR002855">
    <property type="entry name" value="PPS/PS"/>
</dbReference>
<evidence type="ECO:0000256" key="4">
    <source>
        <dbReference type="ARBA" id="ARBA00022993"/>
    </source>
</evidence>
<dbReference type="PANTHER" id="PTHR40695:SF1">
    <property type="entry name" value="4-PHOSPHOPANTOATE--BETA-ALANINE LIGASE"/>
    <property type="match status" value="1"/>
</dbReference>
<evidence type="ECO:0000313" key="5">
    <source>
        <dbReference type="EMBL" id="RZB29487.1"/>
    </source>
</evidence>
<dbReference type="EMBL" id="RPGO01000026">
    <property type="protein sequence ID" value="RZB29487.1"/>
    <property type="molecule type" value="Genomic_DNA"/>
</dbReference>
<keyword evidence="1 5" id="KW-0436">Ligase</keyword>
<gene>
    <name evidence="5" type="ORF">AEth_01122</name>
</gene>